<protein>
    <submittedName>
        <fullName evidence="2">Uncharacterized protein</fullName>
    </submittedName>
</protein>
<proteinExistence type="predicted"/>
<evidence type="ECO:0000313" key="1">
    <source>
        <dbReference type="Proteomes" id="UP000887579"/>
    </source>
</evidence>
<name>A0AC34FDJ9_9BILA</name>
<reference evidence="2" key="1">
    <citation type="submission" date="2022-11" db="UniProtKB">
        <authorList>
            <consortium name="WormBaseParasite"/>
        </authorList>
    </citation>
    <scope>IDENTIFICATION</scope>
</reference>
<dbReference type="WBParaSite" id="ES5_v2.g15359.t1">
    <property type="protein sequence ID" value="ES5_v2.g15359.t1"/>
    <property type="gene ID" value="ES5_v2.g15359"/>
</dbReference>
<organism evidence="1 2">
    <name type="scientific">Panagrolaimus sp. ES5</name>
    <dbReference type="NCBI Taxonomy" id="591445"/>
    <lineage>
        <taxon>Eukaryota</taxon>
        <taxon>Metazoa</taxon>
        <taxon>Ecdysozoa</taxon>
        <taxon>Nematoda</taxon>
        <taxon>Chromadorea</taxon>
        <taxon>Rhabditida</taxon>
        <taxon>Tylenchina</taxon>
        <taxon>Panagrolaimomorpha</taxon>
        <taxon>Panagrolaimoidea</taxon>
        <taxon>Panagrolaimidae</taxon>
        <taxon>Panagrolaimus</taxon>
    </lineage>
</organism>
<sequence>MKAVKSSTDPHASLAGLKLVQKRIKKNNERKKKVSKIMEKIRRDKYKKRIKFDEETECEEEVKDNESEREKLIPEVQKESNVEVIQLKGISNFTDITAPSAFKYSIARLKNMKKIPSRRLRITIGGDTGDKRTKLCFNLNDLKNPQSCYRYLIFAEYDGDDSRENMVDILEEVEIDLKKLLKEGVEINGVKYFFQFYATGDLKFICSLLGCQGGSSKKFCCFCKTEKHIEEGPDRTIEEINQNYQNIKEKLKSSKTKENILRQQNESVCGYPLLPSIPIENICPPALHCCMALCNKLRIFSKSSKFDEFIKDLNIKPIQGRDEYNGNACRKILQKFRKTPDAYDGPNKSLFTTIADIECYAKAEMLKEAEIKLLENLIKELKHQLNDIPSFKIGNKIHAILFHLMPFVIREKSWGIFSEQGIEAIHAKFAEFEKRKISKKFEKSKYAFFEMLRMTFIKEM</sequence>
<evidence type="ECO:0000313" key="2">
    <source>
        <dbReference type="WBParaSite" id="ES5_v2.g15359.t1"/>
    </source>
</evidence>
<accession>A0AC34FDJ9</accession>
<dbReference type="Proteomes" id="UP000887579">
    <property type="component" value="Unplaced"/>
</dbReference>